<evidence type="ECO:0000313" key="5">
    <source>
        <dbReference type="Proteomes" id="UP000596660"/>
    </source>
</evidence>
<name>A0A803M211_CHEQI</name>
<dbReference type="Proteomes" id="UP000596660">
    <property type="component" value="Unplaced"/>
</dbReference>
<keyword evidence="5" id="KW-1185">Reference proteome</keyword>
<feature type="chain" id="PRO_5030889495" description="Prolamin-like domain-containing protein" evidence="2">
    <location>
        <begin position="28"/>
        <end position="136"/>
    </location>
</feature>
<reference evidence="4" key="1">
    <citation type="journal article" date="2017" name="Nature">
        <title>The genome of Chenopodium quinoa.</title>
        <authorList>
            <person name="Jarvis D.E."/>
            <person name="Ho Y.S."/>
            <person name="Lightfoot D.J."/>
            <person name="Schmoeckel S.M."/>
            <person name="Li B."/>
            <person name="Borm T.J.A."/>
            <person name="Ohyanagi H."/>
            <person name="Mineta K."/>
            <person name="Michell C.T."/>
            <person name="Saber N."/>
            <person name="Kharbatia N.M."/>
            <person name="Rupper R.R."/>
            <person name="Sharp A.R."/>
            <person name="Dally N."/>
            <person name="Boughton B.A."/>
            <person name="Woo Y.H."/>
            <person name="Gao G."/>
            <person name="Schijlen E.G.W.M."/>
            <person name="Guo X."/>
            <person name="Momin A.A."/>
            <person name="Negrao S."/>
            <person name="Al-Babili S."/>
            <person name="Gehring C."/>
            <person name="Roessner U."/>
            <person name="Jung C."/>
            <person name="Murphy K."/>
            <person name="Arold S.T."/>
            <person name="Gojobori T."/>
            <person name="van der Linden C.G."/>
            <person name="van Loo E.N."/>
            <person name="Jellen E.N."/>
            <person name="Maughan P.J."/>
            <person name="Tester M."/>
        </authorList>
    </citation>
    <scope>NUCLEOTIDE SEQUENCE [LARGE SCALE GENOMIC DNA]</scope>
    <source>
        <strain evidence="4">cv. PI 614886</strain>
    </source>
</reference>
<proteinExistence type="predicted"/>
<dbReference type="Gramene" id="AUR62021993-RA">
    <property type="protein sequence ID" value="AUR62021993-RA:cds"/>
    <property type="gene ID" value="AUR62021993"/>
</dbReference>
<evidence type="ECO:0000259" key="3">
    <source>
        <dbReference type="Pfam" id="PF05617"/>
    </source>
</evidence>
<sequence>MATTRSTTLVFLAITIILVTTPSPSEADILEFDIAPDDGIAPDSDIIYAPEPSKDPALMMCASKITLDCAAEILSNYFFEIHFEAKCCKQLVRMGKTCNDLIVDDIIAELDMNKTLRRILKCMIGVIIFGINVFMS</sequence>
<accession>A0A803M211</accession>
<reference evidence="4" key="2">
    <citation type="submission" date="2021-03" db="UniProtKB">
        <authorList>
            <consortium name="EnsemblPlants"/>
        </authorList>
    </citation>
    <scope>IDENTIFICATION</scope>
</reference>
<protein>
    <recommendedName>
        <fullName evidence="3">Prolamin-like domain-containing protein</fullName>
    </recommendedName>
</protein>
<dbReference type="InterPro" id="IPR008502">
    <property type="entry name" value="Prolamin-like"/>
</dbReference>
<feature type="signal peptide" evidence="2">
    <location>
        <begin position="1"/>
        <end position="27"/>
    </location>
</feature>
<evidence type="ECO:0000313" key="4">
    <source>
        <dbReference type="EnsemblPlants" id="AUR62021993-RA:cds"/>
    </source>
</evidence>
<evidence type="ECO:0000256" key="2">
    <source>
        <dbReference type="SAM" id="SignalP"/>
    </source>
</evidence>
<keyword evidence="1 2" id="KW-0732">Signal</keyword>
<feature type="domain" description="Prolamin-like" evidence="3">
    <location>
        <begin position="61"/>
        <end position="109"/>
    </location>
</feature>
<dbReference type="PANTHER" id="PTHR31951:SF22">
    <property type="entry name" value="ECA1 GAMETOGENESIS RELATED FAMILY"/>
    <property type="match status" value="1"/>
</dbReference>
<dbReference type="OMA" id="EARCCRQ"/>
<dbReference type="AlphaFoldDB" id="A0A803M211"/>
<dbReference type="PANTHER" id="PTHR31951">
    <property type="entry name" value="BIFUNCTIONAL INHIBITOR/LIPID-TRANSFER PROTEIN/SEED STORAGE 2S ALBUMIN SUPERFAMILY PROTEIN-RELATED"/>
    <property type="match status" value="1"/>
</dbReference>
<evidence type="ECO:0000256" key="1">
    <source>
        <dbReference type="ARBA" id="ARBA00022729"/>
    </source>
</evidence>
<dbReference type="EnsemblPlants" id="AUR62021993-RA">
    <property type="protein sequence ID" value="AUR62021993-RA:cds"/>
    <property type="gene ID" value="AUR62021993"/>
</dbReference>
<dbReference type="Pfam" id="PF05617">
    <property type="entry name" value="Prolamin_like"/>
    <property type="match status" value="1"/>
</dbReference>
<organism evidence="4 5">
    <name type="scientific">Chenopodium quinoa</name>
    <name type="common">Quinoa</name>
    <dbReference type="NCBI Taxonomy" id="63459"/>
    <lineage>
        <taxon>Eukaryota</taxon>
        <taxon>Viridiplantae</taxon>
        <taxon>Streptophyta</taxon>
        <taxon>Embryophyta</taxon>
        <taxon>Tracheophyta</taxon>
        <taxon>Spermatophyta</taxon>
        <taxon>Magnoliopsida</taxon>
        <taxon>eudicotyledons</taxon>
        <taxon>Gunneridae</taxon>
        <taxon>Pentapetalae</taxon>
        <taxon>Caryophyllales</taxon>
        <taxon>Chenopodiaceae</taxon>
        <taxon>Chenopodioideae</taxon>
        <taxon>Atripliceae</taxon>
        <taxon>Chenopodium</taxon>
    </lineage>
</organism>